<keyword evidence="2" id="KW-1185">Reference proteome</keyword>
<protein>
    <submittedName>
        <fullName evidence="1">Uncharacterized protein</fullName>
    </submittedName>
</protein>
<evidence type="ECO:0000313" key="2">
    <source>
        <dbReference type="Proteomes" id="UP000663879"/>
    </source>
</evidence>
<dbReference type="Proteomes" id="UP000663879">
    <property type="component" value="Unassembled WGS sequence"/>
</dbReference>
<comment type="caution">
    <text evidence="1">The sequence shown here is derived from an EMBL/GenBank/DDBJ whole genome shotgun (WGS) entry which is preliminary data.</text>
</comment>
<organism evidence="1 2">
    <name type="scientific">Brachionus calyciflorus</name>
    <dbReference type="NCBI Taxonomy" id="104777"/>
    <lineage>
        <taxon>Eukaryota</taxon>
        <taxon>Metazoa</taxon>
        <taxon>Spiralia</taxon>
        <taxon>Gnathifera</taxon>
        <taxon>Rotifera</taxon>
        <taxon>Eurotatoria</taxon>
        <taxon>Monogononta</taxon>
        <taxon>Pseudotrocha</taxon>
        <taxon>Ploima</taxon>
        <taxon>Brachionidae</taxon>
        <taxon>Brachionus</taxon>
    </lineage>
</organism>
<sequence>MMFLTDKVNNTGLKEHPANSIAITGLHDKVDIDLVFGLLKTASGFIEILVIVEKINNLENWKTSFNVEEEYALYKLAEKIRAQYVSNIPKAFENIEKSQERQRYTHDER</sequence>
<dbReference type="AlphaFoldDB" id="A0A814EQ31"/>
<name>A0A814EQ31_9BILA</name>
<gene>
    <name evidence="1" type="ORF">OXX778_LOCUS15089</name>
</gene>
<proteinExistence type="predicted"/>
<accession>A0A814EQ31</accession>
<reference evidence="1" key="1">
    <citation type="submission" date="2021-02" db="EMBL/GenBank/DDBJ databases">
        <authorList>
            <person name="Nowell W R."/>
        </authorList>
    </citation>
    <scope>NUCLEOTIDE SEQUENCE</scope>
    <source>
        <strain evidence="1">Ploen Becks lab</strain>
    </source>
</reference>
<dbReference type="EMBL" id="CAJNOC010003247">
    <property type="protein sequence ID" value="CAF0974367.1"/>
    <property type="molecule type" value="Genomic_DNA"/>
</dbReference>
<dbReference type="OrthoDB" id="10204056at2759"/>
<evidence type="ECO:0000313" key="1">
    <source>
        <dbReference type="EMBL" id="CAF0974367.1"/>
    </source>
</evidence>